<evidence type="ECO:0000313" key="3">
    <source>
        <dbReference type="Proteomes" id="UP001165063"/>
    </source>
</evidence>
<dbReference type="AlphaFoldDB" id="A0A9W7DHH9"/>
<organism evidence="2 3">
    <name type="scientific">Ambrosiozyma monospora</name>
    <name type="common">Yeast</name>
    <name type="synonym">Endomycopsis monosporus</name>
    <dbReference type="NCBI Taxonomy" id="43982"/>
    <lineage>
        <taxon>Eukaryota</taxon>
        <taxon>Fungi</taxon>
        <taxon>Dikarya</taxon>
        <taxon>Ascomycota</taxon>
        <taxon>Saccharomycotina</taxon>
        <taxon>Pichiomycetes</taxon>
        <taxon>Pichiales</taxon>
        <taxon>Pichiaceae</taxon>
        <taxon>Ambrosiozyma</taxon>
    </lineage>
</organism>
<dbReference type="InterPro" id="IPR025476">
    <property type="entry name" value="Helitron_helicase-like"/>
</dbReference>
<protein>
    <submittedName>
        <fullName evidence="2">Unnamed protein product</fullName>
    </submittedName>
</protein>
<accession>A0A9W7DHH9</accession>
<keyword evidence="3" id="KW-1185">Reference proteome</keyword>
<name>A0A9W7DHH9_AMBMO</name>
<proteinExistence type="predicted"/>
<dbReference type="Proteomes" id="UP001165063">
    <property type="component" value="Unassembled WGS sequence"/>
</dbReference>
<comment type="caution">
    <text evidence="2">The sequence shown here is derived from an EMBL/GenBank/DDBJ whole genome shotgun (WGS) entry which is preliminary data.</text>
</comment>
<reference evidence="2" key="1">
    <citation type="submission" date="2023-04" db="EMBL/GenBank/DDBJ databases">
        <title>Ambrosiozyma monospora NBRC 1965.</title>
        <authorList>
            <person name="Ichikawa N."/>
            <person name="Sato H."/>
            <person name="Tonouchi N."/>
        </authorList>
    </citation>
    <scope>NUCLEOTIDE SEQUENCE</scope>
    <source>
        <strain evidence="2">NBRC 1965</strain>
    </source>
</reference>
<evidence type="ECO:0000259" key="1">
    <source>
        <dbReference type="Pfam" id="PF14214"/>
    </source>
</evidence>
<dbReference type="EMBL" id="BSXU01002788">
    <property type="protein sequence ID" value="GMG39284.1"/>
    <property type="molecule type" value="Genomic_DNA"/>
</dbReference>
<dbReference type="Pfam" id="PF14214">
    <property type="entry name" value="Helitron_like_N"/>
    <property type="match status" value="1"/>
</dbReference>
<sequence length="263" mass="30579">MRFKMQAIITGPTGSSEDLLTRATQINQFFRELKKKERNNPTIFETILKLNLWHYTLQELESSIFTVSLVGAHVFHWLNAEQQFGSCVDETQNQLNYFQNNQQHSNKYFRSTFHESSPGNPEIQHKDITISSKFFGTKAFYEGLYMKMKTLFTQKNKPMVFFTFTANPNMFGHKLSAYGWVTENQKRGNPHIHSVLALDEPVDENGNLFPEVIDDIIQAYYPTESSPSSEDIKSFMVHRCRNGGCLCLNMNHRILKWLFLPQC</sequence>
<evidence type="ECO:0000313" key="2">
    <source>
        <dbReference type="EMBL" id="GMG39284.1"/>
    </source>
</evidence>
<gene>
    <name evidence="2" type="ORF">Amon01_000521200</name>
</gene>
<feature type="domain" description="Helitron helicase-like" evidence="1">
    <location>
        <begin position="74"/>
        <end position="169"/>
    </location>
</feature>